<proteinExistence type="predicted"/>
<gene>
    <name evidence="1" type="ORF">FHS75_002618</name>
</gene>
<accession>A0A7Y9Y0A8</accession>
<dbReference type="AlphaFoldDB" id="A0A7Y9Y0A8"/>
<sequence length="72" mass="8235">MRLKRRVEAMEAKQPDIERGQPFLWGHGQPLAEALADAGLTLEDKPLFAIRLEPPGDVPDPMYEQDRMLLEH</sequence>
<dbReference type="Proteomes" id="UP000522081">
    <property type="component" value="Unassembled WGS sequence"/>
</dbReference>
<evidence type="ECO:0000313" key="2">
    <source>
        <dbReference type="Proteomes" id="UP000522081"/>
    </source>
</evidence>
<dbReference type="RefSeq" id="WP_179408105.1">
    <property type="nucleotide sequence ID" value="NZ_BMGF01000004.1"/>
</dbReference>
<protein>
    <submittedName>
        <fullName evidence="1">Uncharacterized protein</fullName>
    </submittedName>
</protein>
<dbReference type="EMBL" id="JACBZF010000004">
    <property type="protein sequence ID" value="NYH96286.1"/>
    <property type="molecule type" value="Genomic_DNA"/>
</dbReference>
<keyword evidence="2" id="KW-1185">Reference proteome</keyword>
<comment type="caution">
    <text evidence="1">The sequence shown here is derived from an EMBL/GenBank/DDBJ whole genome shotgun (WGS) entry which is preliminary data.</text>
</comment>
<reference evidence="1 2" key="1">
    <citation type="submission" date="2020-07" db="EMBL/GenBank/DDBJ databases">
        <title>Genomic Encyclopedia of Type Strains, Phase IV (KMG-IV): sequencing the most valuable type-strain genomes for metagenomic binning, comparative biology and taxonomic classification.</title>
        <authorList>
            <person name="Goeker M."/>
        </authorList>
    </citation>
    <scope>NUCLEOTIDE SEQUENCE [LARGE SCALE GENOMIC DNA]</scope>
    <source>
        <strain evidence="1 2">DSM 29043</strain>
    </source>
</reference>
<organism evidence="1 2">
    <name type="scientific">Novosphingobium marinum</name>
    <dbReference type="NCBI Taxonomy" id="1514948"/>
    <lineage>
        <taxon>Bacteria</taxon>
        <taxon>Pseudomonadati</taxon>
        <taxon>Pseudomonadota</taxon>
        <taxon>Alphaproteobacteria</taxon>
        <taxon>Sphingomonadales</taxon>
        <taxon>Sphingomonadaceae</taxon>
        <taxon>Novosphingobium</taxon>
    </lineage>
</organism>
<name>A0A7Y9Y0A8_9SPHN</name>
<evidence type="ECO:0000313" key="1">
    <source>
        <dbReference type="EMBL" id="NYH96286.1"/>
    </source>
</evidence>